<organism evidence="8 9">
    <name type="scientific">Acyrthosiphon pisum</name>
    <name type="common">Pea aphid</name>
    <dbReference type="NCBI Taxonomy" id="7029"/>
    <lineage>
        <taxon>Eukaryota</taxon>
        <taxon>Metazoa</taxon>
        <taxon>Ecdysozoa</taxon>
        <taxon>Arthropoda</taxon>
        <taxon>Hexapoda</taxon>
        <taxon>Insecta</taxon>
        <taxon>Pterygota</taxon>
        <taxon>Neoptera</taxon>
        <taxon>Paraneoptera</taxon>
        <taxon>Hemiptera</taxon>
        <taxon>Sternorrhyncha</taxon>
        <taxon>Aphidomorpha</taxon>
        <taxon>Aphidoidea</taxon>
        <taxon>Aphididae</taxon>
        <taxon>Macrosiphini</taxon>
        <taxon>Acyrthosiphon</taxon>
    </lineage>
</organism>
<evidence type="ECO:0000256" key="7">
    <source>
        <dbReference type="PROSITE-ProRule" id="PRU00339"/>
    </source>
</evidence>
<proteinExistence type="inferred from homology"/>
<comment type="subcellular location">
    <subcellularLocation>
        <location evidence="1">Mitochondrion</location>
    </subcellularLocation>
</comment>
<dbReference type="InterPro" id="IPR019734">
    <property type="entry name" value="TPR_rpt"/>
</dbReference>
<evidence type="ECO:0000313" key="8">
    <source>
        <dbReference type="EnsemblMetazoa" id="XP_003245757.1"/>
    </source>
</evidence>
<dbReference type="GeneID" id="100575884"/>
<dbReference type="InterPro" id="IPR011990">
    <property type="entry name" value="TPR-like_helical_dom_sf"/>
</dbReference>
<reference evidence="9" key="1">
    <citation type="submission" date="2010-06" db="EMBL/GenBank/DDBJ databases">
        <authorList>
            <person name="Jiang H."/>
            <person name="Abraham K."/>
            <person name="Ali S."/>
            <person name="Alsbrooks S.L."/>
            <person name="Anim B.N."/>
            <person name="Anosike U.S."/>
            <person name="Attaway T."/>
            <person name="Bandaranaike D.P."/>
            <person name="Battles P.K."/>
            <person name="Bell S.N."/>
            <person name="Bell A.V."/>
            <person name="Beltran B."/>
            <person name="Bickham C."/>
            <person name="Bustamante Y."/>
            <person name="Caleb T."/>
            <person name="Canada A."/>
            <person name="Cardenas V."/>
            <person name="Carter K."/>
            <person name="Chacko J."/>
            <person name="Chandrabose M.N."/>
            <person name="Chavez D."/>
            <person name="Chavez A."/>
            <person name="Chen L."/>
            <person name="Chu H.-S."/>
            <person name="Claassen K.J."/>
            <person name="Cockrell R."/>
            <person name="Collins M."/>
            <person name="Cooper J.A."/>
            <person name="Cree A."/>
            <person name="Curry S.M."/>
            <person name="Da Y."/>
            <person name="Dao M.D."/>
            <person name="Das B."/>
            <person name="Davila M.-L."/>
            <person name="Davy-Carroll L."/>
            <person name="Denson S."/>
            <person name="Dinh H."/>
            <person name="Ebong V.E."/>
            <person name="Edwards J.R."/>
            <person name="Egan A."/>
            <person name="El-Daye J."/>
            <person name="Escobedo L."/>
            <person name="Fernandez S."/>
            <person name="Fernando P.R."/>
            <person name="Flagg N."/>
            <person name="Forbes L.D."/>
            <person name="Fowler R.G."/>
            <person name="Fu Q."/>
            <person name="Gabisi R.A."/>
            <person name="Ganer J."/>
            <person name="Garbino Pronczuk A."/>
            <person name="Garcia R.M."/>
            <person name="Garner T."/>
            <person name="Garrett T.E."/>
            <person name="Gonzalez D.A."/>
            <person name="Hamid H."/>
            <person name="Hawkins E.S."/>
            <person name="Hirani K."/>
            <person name="Hogues M.E."/>
            <person name="Hollins B."/>
            <person name="Hsiao C.-H."/>
            <person name="Jabil R."/>
            <person name="James M.L."/>
            <person name="Jhangiani S.N."/>
            <person name="Johnson B."/>
            <person name="Johnson Q."/>
            <person name="Joshi V."/>
            <person name="Kalu J.B."/>
            <person name="Kam C."/>
            <person name="Kashfia A."/>
            <person name="Keebler J."/>
            <person name="Kisamo H."/>
            <person name="Kovar C.L."/>
            <person name="Lago L.A."/>
            <person name="Lai C.-Y."/>
            <person name="Laidlaw J."/>
            <person name="Lara F."/>
            <person name="Le T.-K."/>
            <person name="Lee S.L."/>
            <person name="Legall F.H."/>
            <person name="Lemon S.J."/>
            <person name="Lewis L.R."/>
            <person name="Li B."/>
            <person name="Liu Y."/>
            <person name="Liu Y.-S."/>
            <person name="Lopez J."/>
            <person name="Lozado R.J."/>
            <person name="Lu J."/>
            <person name="Madu R.C."/>
            <person name="Maheshwari M."/>
            <person name="Maheshwari R."/>
            <person name="Malloy K."/>
            <person name="Martinez E."/>
            <person name="Mathew T."/>
            <person name="Mercado I.C."/>
            <person name="Mercado C."/>
            <person name="Meyer B."/>
            <person name="Montgomery K."/>
            <person name="Morgan M.B."/>
            <person name="Munidasa M."/>
            <person name="Nazareth L.V."/>
            <person name="Nelson J."/>
            <person name="Ng B.M."/>
            <person name="Nguyen N.B."/>
            <person name="Nguyen P.Q."/>
            <person name="Nguyen T."/>
            <person name="Obregon M."/>
            <person name="Okwuonu G.O."/>
            <person name="Onwere C.G."/>
            <person name="Orozco G."/>
            <person name="Parra A."/>
            <person name="Patel S."/>
            <person name="Patil S."/>
            <person name="Perez A."/>
            <person name="Perez Y."/>
            <person name="Pham C."/>
            <person name="Primus E.L."/>
            <person name="Pu L.-L."/>
            <person name="Puazo M."/>
            <person name="Qin X."/>
            <person name="Quiroz J.B."/>
            <person name="Reese J."/>
            <person name="Richards S."/>
            <person name="Rives C.M."/>
            <person name="Robberts R."/>
            <person name="Ruiz S.J."/>
            <person name="Ruiz M.J."/>
            <person name="Santibanez J."/>
            <person name="Schneider B.W."/>
            <person name="Sisson I."/>
            <person name="Smith M."/>
            <person name="Sodergren E."/>
            <person name="Song X.-Z."/>
            <person name="Song B.B."/>
            <person name="Summersgill H."/>
            <person name="Thelus R."/>
            <person name="Thornton R.D."/>
            <person name="Trejos Z.Y."/>
            <person name="Usmani K."/>
            <person name="Vattathil S."/>
            <person name="Villasana D."/>
            <person name="Walker D.L."/>
            <person name="Wang S."/>
            <person name="Wang K."/>
            <person name="White C.S."/>
            <person name="Williams A.C."/>
            <person name="Williamson J."/>
            <person name="Wilson K."/>
            <person name="Woghiren I.O."/>
            <person name="Woodworth J.R."/>
            <person name="Worley K.C."/>
            <person name="Wright R.A."/>
            <person name="Wu W."/>
            <person name="Young L."/>
            <person name="Zhang L."/>
            <person name="Zhang J."/>
            <person name="Zhu Y."/>
            <person name="Muzny D.M."/>
            <person name="Weinstock G."/>
            <person name="Gibbs R.A."/>
        </authorList>
    </citation>
    <scope>NUCLEOTIDE SEQUENCE [LARGE SCALE GENOMIC DNA]</scope>
    <source>
        <strain evidence="9">LSR1</strain>
    </source>
</reference>
<feature type="repeat" description="TPR" evidence="7">
    <location>
        <begin position="254"/>
        <end position="287"/>
    </location>
</feature>
<keyword evidence="6" id="KW-0496">Mitochondrion</keyword>
<dbReference type="PANTHER" id="PTHR13143:SF6">
    <property type="entry name" value="TETRATRICOPEPTIDE REPEAT PROTEIN 19, MITOCHONDRIAL"/>
    <property type="match status" value="1"/>
</dbReference>
<evidence type="ECO:0000256" key="3">
    <source>
        <dbReference type="ARBA" id="ARBA00022737"/>
    </source>
</evidence>
<name>A0A8R2ABB1_ACYPI</name>
<dbReference type="GO" id="GO:0034551">
    <property type="term" value="P:mitochondrial respiratory chain complex III assembly"/>
    <property type="evidence" value="ECO:0007669"/>
    <property type="project" value="InterPro"/>
</dbReference>
<evidence type="ECO:0000256" key="1">
    <source>
        <dbReference type="ARBA" id="ARBA00004173"/>
    </source>
</evidence>
<evidence type="ECO:0000256" key="2">
    <source>
        <dbReference type="ARBA" id="ARBA00008219"/>
    </source>
</evidence>
<keyword evidence="5" id="KW-0809">Transit peptide</keyword>
<evidence type="ECO:0000256" key="5">
    <source>
        <dbReference type="ARBA" id="ARBA00022946"/>
    </source>
</evidence>
<dbReference type="PANTHER" id="PTHR13143">
    <property type="entry name" value="TETRATRICOPEPTIDE REPEAT PROTEIN 19"/>
    <property type="match status" value="1"/>
</dbReference>
<keyword evidence="4 7" id="KW-0802">TPR repeat</keyword>
<dbReference type="EnsemblMetazoa" id="XM_003245709.4">
    <property type="protein sequence ID" value="XP_003245757.1"/>
    <property type="gene ID" value="LOC100575884"/>
</dbReference>
<evidence type="ECO:0000313" key="9">
    <source>
        <dbReference type="Proteomes" id="UP000007819"/>
    </source>
</evidence>
<dbReference type="InterPro" id="IPR040395">
    <property type="entry name" value="TTC19"/>
</dbReference>
<dbReference type="Proteomes" id="UP000007819">
    <property type="component" value="Chromosome X"/>
</dbReference>
<dbReference type="PROSITE" id="PS50005">
    <property type="entry name" value="TPR"/>
    <property type="match status" value="1"/>
</dbReference>
<evidence type="ECO:0008006" key="10">
    <source>
        <dbReference type="Google" id="ProtNLM"/>
    </source>
</evidence>
<dbReference type="OrthoDB" id="5986190at2759"/>
<dbReference type="KEGG" id="api:100575884"/>
<dbReference type="RefSeq" id="XP_003245757.1">
    <property type="nucleotide sequence ID" value="XM_003245709.3"/>
</dbReference>
<dbReference type="GO" id="GO:0005743">
    <property type="term" value="C:mitochondrial inner membrane"/>
    <property type="evidence" value="ECO:0007669"/>
    <property type="project" value="TreeGrafter"/>
</dbReference>
<evidence type="ECO:0000256" key="4">
    <source>
        <dbReference type="ARBA" id="ARBA00022803"/>
    </source>
</evidence>
<dbReference type="Pfam" id="PF13181">
    <property type="entry name" value="TPR_8"/>
    <property type="match status" value="2"/>
</dbReference>
<dbReference type="OMA" id="ANTYYEM"/>
<keyword evidence="3" id="KW-0677">Repeat</keyword>
<dbReference type="Gene3D" id="1.25.40.10">
    <property type="entry name" value="Tetratricopeptide repeat domain"/>
    <property type="match status" value="2"/>
</dbReference>
<reference evidence="8" key="2">
    <citation type="submission" date="2022-06" db="UniProtKB">
        <authorList>
            <consortium name="EnsemblMetazoa"/>
        </authorList>
    </citation>
    <scope>IDENTIFICATION</scope>
</reference>
<comment type="similarity">
    <text evidence="2">Belongs to the TTC19 family.</text>
</comment>
<keyword evidence="9" id="KW-1185">Reference proteome</keyword>
<dbReference type="SUPFAM" id="SSF48452">
    <property type="entry name" value="TPR-like"/>
    <property type="match status" value="2"/>
</dbReference>
<evidence type="ECO:0000256" key="6">
    <source>
        <dbReference type="ARBA" id="ARBA00023128"/>
    </source>
</evidence>
<dbReference type="AlphaFoldDB" id="A0A8R2ABB1"/>
<protein>
    <recommendedName>
        <fullName evidence="10">Tetratricopeptide repeat protein</fullName>
    </recommendedName>
</protein>
<sequence>MSLLFNARRAKCVKLFFPVLKHISTNNNQRAIALPNLKRCLIISMGYVWSNRKNSAKSIIFGFSLLGLVGLKAIDANRQLFDYTIEKGILYLQNDDYNAFEQTLHEALEIANDLNNVNGITHVYDVLANGAFMNKEYEKAKDLFTKVVIRLIDQGYPKDDLNILHFNLQITKIYEIQEKYKNSEDGYIYCLQHLEKKLKIHPENKNILDLYANTLNVYGRFLKKQKEIKLAKVSFKKAYIISVKLNGKISENNVILLNVLGTLYFAEGNLNKAILYFTKAIDIGQHLPKMQSFAVVHINIAHTYLRLGMLEKAEENCEKALKNAKIHSYFRAKKEAEICLAKINNAMKKRQIGQVRK</sequence>
<dbReference type="SMART" id="SM00028">
    <property type="entry name" value="TPR"/>
    <property type="match status" value="5"/>
</dbReference>
<accession>A0A8R2ABB1</accession>